<sequence length="181" mass="19884">MNRRQFNLALLAGAAVAVGGAVWVHLPASDQELSLAAISRELRSLPLANLDSNGAWSISEIFQHLAQSIEYSLTGYPQAKSALFQTVVGTPAFYVFSRKKAMRHPLDEPIPGAPLLQQQIAPELALQRLLTAIEQFQQHQGRLAPHFAYGELSASQYALAHAMHIRQHLTEFSVNGTQIYG</sequence>
<evidence type="ECO:0000313" key="2">
    <source>
        <dbReference type="Proteomes" id="UP000295375"/>
    </source>
</evidence>
<reference evidence="1 2" key="1">
    <citation type="submission" date="2019-03" db="EMBL/GenBank/DDBJ databases">
        <title>Genomic Encyclopedia of Type Strains, Phase IV (KMG-IV): sequencing the most valuable type-strain genomes for metagenomic binning, comparative biology and taxonomic classification.</title>
        <authorList>
            <person name="Goeker M."/>
        </authorList>
    </citation>
    <scope>NUCLEOTIDE SEQUENCE [LARGE SCALE GENOMIC DNA]</scope>
    <source>
        <strain evidence="1 2">DSM 103792</strain>
    </source>
</reference>
<dbReference type="RefSeq" id="WP_133593180.1">
    <property type="nucleotide sequence ID" value="NZ_CP037953.1"/>
</dbReference>
<dbReference type="AlphaFoldDB" id="A0A4V3D6M1"/>
<gene>
    <name evidence="1" type="ORF">EV696_12419</name>
</gene>
<organism evidence="1 2">
    <name type="scientific">Permianibacter aggregans</name>
    <dbReference type="NCBI Taxonomy" id="1510150"/>
    <lineage>
        <taxon>Bacteria</taxon>
        <taxon>Pseudomonadati</taxon>
        <taxon>Pseudomonadota</taxon>
        <taxon>Gammaproteobacteria</taxon>
        <taxon>Pseudomonadales</taxon>
        <taxon>Pseudomonadaceae</taxon>
        <taxon>Permianibacter</taxon>
    </lineage>
</organism>
<dbReference type="InterPro" id="IPR011463">
    <property type="entry name" value="DUF1569"/>
</dbReference>
<comment type="caution">
    <text evidence="1">The sequence shown here is derived from an EMBL/GenBank/DDBJ whole genome shotgun (WGS) entry which is preliminary data.</text>
</comment>
<protein>
    <submittedName>
        <fullName evidence="1">Uncharacterized protein DUF1569</fullName>
    </submittedName>
</protein>
<dbReference type="EMBL" id="SNYM01000024">
    <property type="protein sequence ID" value="TDQ44537.1"/>
    <property type="molecule type" value="Genomic_DNA"/>
</dbReference>
<evidence type="ECO:0000313" key="1">
    <source>
        <dbReference type="EMBL" id="TDQ44537.1"/>
    </source>
</evidence>
<accession>A0A4V3D6M1</accession>
<dbReference type="OrthoDB" id="336237at2"/>
<dbReference type="Proteomes" id="UP000295375">
    <property type="component" value="Unassembled WGS sequence"/>
</dbReference>
<name>A0A4V3D6M1_9GAMM</name>
<dbReference type="Gene3D" id="1.20.120.450">
    <property type="entry name" value="dinb family like domain"/>
    <property type="match status" value="1"/>
</dbReference>
<keyword evidence="2" id="KW-1185">Reference proteome</keyword>
<proteinExistence type="predicted"/>
<dbReference type="InterPro" id="IPR034660">
    <property type="entry name" value="DinB/YfiT-like"/>
</dbReference>
<dbReference type="Pfam" id="PF07606">
    <property type="entry name" value="DUF1569"/>
    <property type="match status" value="1"/>
</dbReference>